<name>A0A6I6EY08_9CLOT</name>
<dbReference type="EMBL" id="CP046522">
    <property type="protein sequence ID" value="QGU95836.1"/>
    <property type="molecule type" value="Genomic_DNA"/>
</dbReference>
<dbReference type="PROSITE" id="PS51257">
    <property type="entry name" value="PROKAR_LIPOPROTEIN"/>
    <property type="match status" value="1"/>
</dbReference>
<evidence type="ECO:0000313" key="3">
    <source>
        <dbReference type="EMBL" id="QGU95836.1"/>
    </source>
</evidence>
<gene>
    <name evidence="3" type="ORF">GOM49_12680</name>
</gene>
<proteinExistence type="predicted"/>
<reference evidence="3 4" key="1">
    <citation type="submission" date="2019-12" db="EMBL/GenBank/DDBJ databases">
        <title>Genome sequenceing of Clostridium bovifaecis.</title>
        <authorList>
            <person name="Yao Y."/>
        </authorList>
    </citation>
    <scope>NUCLEOTIDE SEQUENCE [LARGE SCALE GENOMIC DNA]</scope>
    <source>
        <strain evidence="3 4">BXX</strain>
    </source>
</reference>
<feature type="signal peptide" evidence="2">
    <location>
        <begin position="1"/>
        <end position="22"/>
    </location>
</feature>
<dbReference type="Proteomes" id="UP000422764">
    <property type="component" value="Chromosome"/>
</dbReference>
<feature type="region of interest" description="Disordered" evidence="1">
    <location>
        <begin position="27"/>
        <end position="104"/>
    </location>
</feature>
<evidence type="ECO:0000313" key="4">
    <source>
        <dbReference type="Proteomes" id="UP000422764"/>
    </source>
</evidence>
<sequence>MKGKYKVIISALIIAIMGITITACGSKSKNTSNQDNKQAVSTDSNKAVDNKEAASSKETADKNEASKDKAGSKDTVSTGKEGDGGTSNKSGAMQPRIKKDTKDLKGSKIGIFSQEANVGSVVKVIVDNKQIDKNKAVFFGVFSKGKPVSKVVGINEETTMYPNGEIGSKVQIKLYDKNKSETYSFDAVLQSGE</sequence>
<feature type="chain" id="PRO_5039081258" description="Lipoprotein" evidence="2">
    <location>
        <begin position="23"/>
        <end position="193"/>
    </location>
</feature>
<accession>A0A6I6EY08</accession>
<protein>
    <recommendedName>
        <fullName evidence="5">Lipoprotein</fullName>
    </recommendedName>
</protein>
<feature type="compositionally biased region" description="Polar residues" evidence="1">
    <location>
        <begin position="27"/>
        <end position="45"/>
    </location>
</feature>
<evidence type="ECO:0008006" key="5">
    <source>
        <dbReference type="Google" id="ProtNLM"/>
    </source>
</evidence>
<dbReference type="AlphaFoldDB" id="A0A6I6EY08"/>
<evidence type="ECO:0000256" key="2">
    <source>
        <dbReference type="SAM" id="SignalP"/>
    </source>
</evidence>
<feature type="compositionally biased region" description="Basic and acidic residues" evidence="1">
    <location>
        <begin position="46"/>
        <end position="72"/>
    </location>
</feature>
<keyword evidence="2" id="KW-0732">Signal</keyword>
<organism evidence="3 4">
    <name type="scientific">Clostridium bovifaecis</name>
    <dbReference type="NCBI Taxonomy" id="2184719"/>
    <lineage>
        <taxon>Bacteria</taxon>
        <taxon>Bacillati</taxon>
        <taxon>Bacillota</taxon>
        <taxon>Clostridia</taxon>
        <taxon>Eubacteriales</taxon>
        <taxon>Clostridiaceae</taxon>
        <taxon>Clostridium</taxon>
    </lineage>
</organism>
<evidence type="ECO:0000256" key="1">
    <source>
        <dbReference type="SAM" id="MobiDB-lite"/>
    </source>
</evidence>
<keyword evidence="4" id="KW-1185">Reference proteome</keyword>